<accession>A0A263BX91</accession>
<dbReference type="InterPro" id="IPR011004">
    <property type="entry name" value="Trimer_LpxA-like_sf"/>
</dbReference>
<gene>
    <name evidence="1" type="ORF">CIB95_00980</name>
</gene>
<evidence type="ECO:0000313" key="2">
    <source>
        <dbReference type="Proteomes" id="UP000217083"/>
    </source>
</evidence>
<dbReference type="Pfam" id="PF00132">
    <property type="entry name" value="Hexapep"/>
    <property type="match status" value="2"/>
</dbReference>
<dbReference type="Proteomes" id="UP000217083">
    <property type="component" value="Unassembled WGS sequence"/>
</dbReference>
<reference evidence="1 2" key="2">
    <citation type="submission" date="2017-09" db="EMBL/GenBank/DDBJ databases">
        <title>Bacillus patelloidae sp. nov., isolated from the intestinal tract of a marine limpet.</title>
        <authorList>
            <person name="Liu R."/>
            <person name="Dong C."/>
            <person name="Shao Z."/>
        </authorList>
    </citation>
    <scope>NUCLEOTIDE SEQUENCE [LARGE SCALE GENOMIC DNA]</scope>
    <source>
        <strain evidence="1 2">SA5d-4</strain>
    </source>
</reference>
<dbReference type="InterPro" id="IPR047324">
    <property type="entry name" value="LbH_gamma_CA-like"/>
</dbReference>
<evidence type="ECO:0000313" key="1">
    <source>
        <dbReference type="EMBL" id="OZM58182.1"/>
    </source>
</evidence>
<organism evidence="1 2">
    <name type="scientific">Lottiidibacillus patelloidae</name>
    <dbReference type="NCBI Taxonomy" id="2670334"/>
    <lineage>
        <taxon>Bacteria</taxon>
        <taxon>Bacillati</taxon>
        <taxon>Bacillota</taxon>
        <taxon>Bacilli</taxon>
        <taxon>Bacillales</taxon>
        <taxon>Bacillaceae</taxon>
        <taxon>Lottiidibacillus</taxon>
    </lineage>
</organism>
<proteinExistence type="predicted"/>
<dbReference type="RefSeq" id="WP_094920649.1">
    <property type="nucleotide sequence ID" value="NZ_NPIA01000001.1"/>
</dbReference>
<protein>
    <submittedName>
        <fullName evidence="1">Gamma carbonic anhydrase family protein</fullName>
    </submittedName>
</protein>
<sequence>MLYPFLDKFPQVDKSVFVAPGAHIIGDVSVGEDSTIWFNAVIRGDEAPIKIGKRCNIQDNTTCHLYEQFPLVLEDEVSIGHNVILHGCTIRKGALIGMGSTILDGAEIGEGALIGANTLIPSGKKIPPNTLVLGSPGNVVRELTEKDRELIRLTIDTYVEKGKQFKQSIK</sequence>
<reference evidence="2" key="1">
    <citation type="submission" date="2017-08" db="EMBL/GenBank/DDBJ databases">
        <authorList>
            <person name="Huang Z."/>
        </authorList>
    </citation>
    <scope>NUCLEOTIDE SEQUENCE [LARGE SCALE GENOMIC DNA]</scope>
    <source>
        <strain evidence="2">SA5d-4</strain>
    </source>
</reference>
<dbReference type="InterPro" id="IPR001451">
    <property type="entry name" value="Hexapep"/>
</dbReference>
<name>A0A263BX91_9BACI</name>
<dbReference type="CDD" id="cd04645">
    <property type="entry name" value="LbH_gamma_CA_like"/>
    <property type="match status" value="1"/>
</dbReference>
<dbReference type="InterPro" id="IPR050484">
    <property type="entry name" value="Transf_Hexapept/Carb_Anhydrase"/>
</dbReference>
<dbReference type="PANTHER" id="PTHR13061:SF29">
    <property type="entry name" value="GAMMA CARBONIC ANHYDRASE-LIKE 1, MITOCHONDRIAL-RELATED"/>
    <property type="match status" value="1"/>
</dbReference>
<dbReference type="PANTHER" id="PTHR13061">
    <property type="entry name" value="DYNACTIN SUBUNIT P25"/>
    <property type="match status" value="1"/>
</dbReference>
<dbReference type="EMBL" id="NPIA01000001">
    <property type="protein sequence ID" value="OZM58182.1"/>
    <property type="molecule type" value="Genomic_DNA"/>
</dbReference>
<dbReference type="Gene3D" id="2.160.10.10">
    <property type="entry name" value="Hexapeptide repeat proteins"/>
    <property type="match status" value="1"/>
</dbReference>
<comment type="caution">
    <text evidence="1">The sequence shown here is derived from an EMBL/GenBank/DDBJ whole genome shotgun (WGS) entry which is preliminary data.</text>
</comment>
<keyword evidence="2" id="KW-1185">Reference proteome</keyword>
<dbReference type="AlphaFoldDB" id="A0A263BX91"/>
<dbReference type="SUPFAM" id="SSF51161">
    <property type="entry name" value="Trimeric LpxA-like enzymes"/>
    <property type="match status" value="1"/>
</dbReference>